<evidence type="ECO:0000313" key="1">
    <source>
        <dbReference type="EMBL" id="ORE18222.1"/>
    </source>
</evidence>
<proteinExistence type="predicted"/>
<accession>A0A1X0S1P3</accession>
<reference evidence="1 2" key="1">
    <citation type="journal article" date="2016" name="Proc. Natl. Acad. Sci. U.S.A.">
        <title>Lipid metabolic changes in an early divergent fungus govern the establishment of a mutualistic symbiosis with endobacteria.</title>
        <authorList>
            <person name="Lastovetsky O.A."/>
            <person name="Gaspar M.L."/>
            <person name="Mondo S.J."/>
            <person name="LaButti K.M."/>
            <person name="Sandor L."/>
            <person name="Grigoriev I.V."/>
            <person name="Henry S.A."/>
            <person name="Pawlowska T.E."/>
        </authorList>
    </citation>
    <scope>NUCLEOTIDE SEQUENCE [LARGE SCALE GENOMIC DNA]</scope>
    <source>
        <strain evidence="1 2">ATCC 11559</strain>
    </source>
</reference>
<dbReference type="EMBL" id="KV921335">
    <property type="protein sequence ID" value="ORE18222.1"/>
    <property type="molecule type" value="Genomic_DNA"/>
</dbReference>
<dbReference type="Proteomes" id="UP000242381">
    <property type="component" value="Unassembled WGS sequence"/>
</dbReference>
<organism evidence="1 2">
    <name type="scientific">Rhizopus microsporus</name>
    <dbReference type="NCBI Taxonomy" id="58291"/>
    <lineage>
        <taxon>Eukaryota</taxon>
        <taxon>Fungi</taxon>
        <taxon>Fungi incertae sedis</taxon>
        <taxon>Mucoromycota</taxon>
        <taxon>Mucoromycotina</taxon>
        <taxon>Mucoromycetes</taxon>
        <taxon>Mucorales</taxon>
        <taxon>Mucorineae</taxon>
        <taxon>Rhizopodaceae</taxon>
        <taxon>Rhizopus</taxon>
    </lineage>
</organism>
<gene>
    <name evidence="1" type="ORF">BCV71DRAFT_235110</name>
</gene>
<sequence>MMFYWLMRSDNSQGGFLLAHVFQKRIFAYVHMIVNKDSLKSNQPSSLVHQGILYPLPFELDKLIELVFYDIIRKLHQSASAYNAVNGNLFASSDKPSSDRMDRVVVATIHLLCSECPDCPLRSKEYCKLGLKPYSRSKAILYFDRFPIRLVKPLCFAY</sequence>
<dbReference type="AlphaFoldDB" id="A0A1X0S1P3"/>
<evidence type="ECO:0000313" key="2">
    <source>
        <dbReference type="Proteomes" id="UP000242381"/>
    </source>
</evidence>
<protein>
    <submittedName>
        <fullName evidence="1">Uncharacterized protein</fullName>
    </submittedName>
</protein>
<name>A0A1X0S1P3_RHIZD</name>